<dbReference type="InterPro" id="IPR036047">
    <property type="entry name" value="F-box-like_dom_sf"/>
</dbReference>
<dbReference type="RefSeq" id="XP_066670393.1">
    <property type="nucleotide sequence ID" value="XM_066811470.1"/>
</dbReference>
<organism evidence="2 3">
    <name type="scientific">Apiospora hydei</name>
    <dbReference type="NCBI Taxonomy" id="1337664"/>
    <lineage>
        <taxon>Eukaryota</taxon>
        <taxon>Fungi</taxon>
        <taxon>Dikarya</taxon>
        <taxon>Ascomycota</taxon>
        <taxon>Pezizomycotina</taxon>
        <taxon>Sordariomycetes</taxon>
        <taxon>Xylariomycetidae</taxon>
        <taxon>Amphisphaeriales</taxon>
        <taxon>Apiosporaceae</taxon>
        <taxon>Apiospora</taxon>
    </lineage>
</organism>
<accession>A0ABR1WQR8</accession>
<dbReference type="SUPFAM" id="SSF52047">
    <property type="entry name" value="RNI-like"/>
    <property type="match status" value="1"/>
</dbReference>
<dbReference type="EMBL" id="JAQQWN010000005">
    <property type="protein sequence ID" value="KAK8085884.1"/>
    <property type="molecule type" value="Genomic_DNA"/>
</dbReference>
<dbReference type="Gene3D" id="1.20.1280.50">
    <property type="match status" value="1"/>
</dbReference>
<dbReference type="CDD" id="cd09917">
    <property type="entry name" value="F-box_SF"/>
    <property type="match status" value="1"/>
</dbReference>
<name>A0ABR1WQR8_9PEZI</name>
<protein>
    <recommendedName>
        <fullName evidence="1">F-box domain-containing protein</fullName>
    </recommendedName>
</protein>
<evidence type="ECO:0000313" key="2">
    <source>
        <dbReference type="EMBL" id="KAK8085884.1"/>
    </source>
</evidence>
<dbReference type="InterPro" id="IPR001810">
    <property type="entry name" value="F-box_dom"/>
</dbReference>
<gene>
    <name evidence="2" type="ORF">PG997_007155</name>
</gene>
<evidence type="ECO:0000313" key="3">
    <source>
        <dbReference type="Proteomes" id="UP001433268"/>
    </source>
</evidence>
<dbReference type="PROSITE" id="PS50181">
    <property type="entry name" value="FBOX"/>
    <property type="match status" value="1"/>
</dbReference>
<feature type="domain" description="F-box" evidence="1">
    <location>
        <begin position="1"/>
        <end position="46"/>
    </location>
</feature>
<sequence length="353" mass="38951">MPSLAQLPRELSFQVFSYLTHRDKVRLSATCHEYHTHLATAIFKTIRFTNEEAVAQSALAAVKAYGQHTTRLEFTPVAWWNDEPAVPALNPAAAELLSGRHTPNARAAQMRFAFDLNNFEEWDEMGAGLDAFTYSENADQVAAKERKWKWRALVSESWAALSENEHVRDLTVNELIPKSASAFRSSFFRRFLARLESATLRIWGGDCVGSSGHVFTGYVEWLWNTREGSLGLGTDILRHMRNLKQLEIHAADTGFLGGTGTHNIPLYALAPDSLPALQSLTLTNCLVGRELVEFIRGHAGVLTSLNVADCASLGDMDGPGEHSQSWVTFFDEVHSIKPAVALTELVAGGTKAP</sequence>
<reference evidence="2 3" key="1">
    <citation type="submission" date="2023-01" db="EMBL/GenBank/DDBJ databases">
        <title>Analysis of 21 Apiospora genomes using comparative genomics revels a genus with tremendous synthesis potential of carbohydrate active enzymes and secondary metabolites.</title>
        <authorList>
            <person name="Sorensen T."/>
        </authorList>
    </citation>
    <scope>NUCLEOTIDE SEQUENCE [LARGE SCALE GENOMIC DNA]</scope>
    <source>
        <strain evidence="2 3">CBS 114990</strain>
    </source>
</reference>
<proteinExistence type="predicted"/>
<keyword evidence="3" id="KW-1185">Reference proteome</keyword>
<comment type="caution">
    <text evidence="2">The sequence shown here is derived from an EMBL/GenBank/DDBJ whole genome shotgun (WGS) entry which is preliminary data.</text>
</comment>
<dbReference type="Proteomes" id="UP001433268">
    <property type="component" value="Unassembled WGS sequence"/>
</dbReference>
<dbReference type="SUPFAM" id="SSF81383">
    <property type="entry name" value="F-box domain"/>
    <property type="match status" value="1"/>
</dbReference>
<dbReference type="GeneID" id="92044530"/>
<dbReference type="Pfam" id="PF12937">
    <property type="entry name" value="F-box-like"/>
    <property type="match status" value="1"/>
</dbReference>
<evidence type="ECO:0000259" key="1">
    <source>
        <dbReference type="PROSITE" id="PS50181"/>
    </source>
</evidence>